<protein>
    <submittedName>
        <fullName evidence="2">Putative recemase</fullName>
    </submittedName>
</protein>
<accession>G4RC69</accession>
<dbReference type="PANTHER" id="PTHR48207:SF4">
    <property type="entry name" value="BLL6097 PROTEIN"/>
    <property type="match status" value="1"/>
</dbReference>
<dbReference type="InterPro" id="IPR003673">
    <property type="entry name" value="CoA-Trfase_fam_III"/>
</dbReference>
<keyword evidence="3" id="KW-1185">Reference proteome</keyword>
<organism evidence="2 3">
    <name type="scientific">Pelagibacterium halotolerans (strain DSM 22347 / JCM 15775 / CGMCC 1.7692 / B2)</name>
    <dbReference type="NCBI Taxonomy" id="1082931"/>
    <lineage>
        <taxon>Bacteria</taxon>
        <taxon>Pseudomonadati</taxon>
        <taxon>Pseudomonadota</taxon>
        <taxon>Alphaproteobacteria</taxon>
        <taxon>Hyphomicrobiales</taxon>
        <taxon>Devosiaceae</taxon>
        <taxon>Pelagibacterium</taxon>
    </lineage>
</organism>
<dbReference type="GO" id="GO:0008410">
    <property type="term" value="F:CoA-transferase activity"/>
    <property type="evidence" value="ECO:0007669"/>
    <property type="project" value="TreeGrafter"/>
</dbReference>
<sequence>MVSLNHFLLGPVGTQHLADLGADVISVEPLDGAFQRNWGGANKRIDDQSMLFLAGNRNKRSLALDMKSKAGREVVERLIAQADVLAENFRPGVMDRLGLGCETLLERHPGLIYAAASGFGADGPYADRPGQDLLIQAMSGLARITGSADGARPVGVSAADHHGAALFALGILAALFRREKTGKGGRVDVNLLSAAIDLQVESFTCFMNGEQPETVYQPKNVGGWYFAAPYGIYATRDGEIAISLGEISLLAKAIDRPELNDFDKNAQYVQREEVAAIVAAAFAQQDTAHWVERLNAEGVWHSVVNDYPDVVRDPQVRHNDTFIEVEGATGSPIRLVNHPIRYDEATASVSLPPQPLSAQAEQILHMLEYSDDEIETLFDSGVVRRPGT</sequence>
<dbReference type="HOGENOM" id="CLU_033975_0_0_5"/>
<evidence type="ECO:0000313" key="2">
    <source>
        <dbReference type="EMBL" id="AEQ52692.1"/>
    </source>
</evidence>
<dbReference type="InterPro" id="IPR023606">
    <property type="entry name" value="CoA-Trfase_III_dom_1_sf"/>
</dbReference>
<keyword evidence="1" id="KW-0808">Transferase</keyword>
<dbReference type="Gene3D" id="3.30.1540.10">
    <property type="entry name" value="formyl-coa transferase, domain 3"/>
    <property type="match status" value="1"/>
</dbReference>
<dbReference type="KEGG" id="phl:KKY_2684"/>
<dbReference type="SUPFAM" id="SSF89796">
    <property type="entry name" value="CoA-transferase family III (CaiB/BaiF)"/>
    <property type="match status" value="1"/>
</dbReference>
<dbReference type="InterPro" id="IPR050483">
    <property type="entry name" value="CoA-transferase_III_domain"/>
</dbReference>
<proteinExistence type="predicted"/>
<dbReference type="AlphaFoldDB" id="G4RC69"/>
<dbReference type="PANTHER" id="PTHR48207">
    <property type="entry name" value="SUCCINATE--HYDROXYMETHYLGLUTARATE COA-TRANSFERASE"/>
    <property type="match status" value="1"/>
</dbReference>
<name>G4RC69_PELHB</name>
<dbReference type="Pfam" id="PF02515">
    <property type="entry name" value="CoA_transf_3"/>
    <property type="match status" value="1"/>
</dbReference>
<dbReference type="EMBL" id="CP003075">
    <property type="protein sequence ID" value="AEQ52692.1"/>
    <property type="molecule type" value="Genomic_DNA"/>
</dbReference>
<dbReference type="InterPro" id="IPR044855">
    <property type="entry name" value="CoA-Trfase_III_dom3_sf"/>
</dbReference>
<reference evidence="2 3" key="1">
    <citation type="journal article" date="2012" name="J. Bacteriol.">
        <title>Complete genome sequence of Pelagibacterium halotolerans B2T.</title>
        <authorList>
            <person name="Huo Y.Y."/>
            <person name="Cheng H."/>
            <person name="Han X.F."/>
            <person name="Jiang X.W."/>
            <person name="Sun C."/>
            <person name="Zhang X.Q."/>
            <person name="Zhu X.F."/>
            <person name="Liu Y.F."/>
            <person name="Li P.F."/>
            <person name="Ni P.X."/>
            <person name="Wu M."/>
        </authorList>
    </citation>
    <scope>NUCLEOTIDE SEQUENCE [LARGE SCALE GENOMIC DNA]</scope>
    <source>
        <strain evidence="3">DSM 22347 / JCM 15775 / CGMCC 1.7692 / B2</strain>
    </source>
</reference>
<dbReference type="PATRIC" id="fig|1082931.4.peg.2649"/>
<dbReference type="STRING" id="1082931.KKY_2684"/>
<dbReference type="eggNOG" id="COG1804">
    <property type="taxonomic scope" value="Bacteria"/>
</dbReference>
<evidence type="ECO:0000256" key="1">
    <source>
        <dbReference type="ARBA" id="ARBA00022679"/>
    </source>
</evidence>
<gene>
    <name evidence="2" type="ordered locus">KKY_2684</name>
</gene>
<dbReference type="Gene3D" id="3.40.50.10540">
    <property type="entry name" value="Crotonobetainyl-coa:carnitine coa-transferase, domain 1"/>
    <property type="match status" value="1"/>
</dbReference>
<evidence type="ECO:0000313" key="3">
    <source>
        <dbReference type="Proteomes" id="UP000008850"/>
    </source>
</evidence>
<dbReference type="Proteomes" id="UP000008850">
    <property type="component" value="Chromosome"/>
</dbReference>